<dbReference type="PANTHER" id="PTHR47619">
    <property type="entry name" value="METALLO-HYDROLASE YYCJ-RELATED"/>
    <property type="match status" value="1"/>
</dbReference>
<keyword evidence="3" id="KW-1185">Reference proteome</keyword>
<organism evidence="2 3">
    <name type="scientific">Lacibacter cauensis</name>
    <dbReference type="NCBI Taxonomy" id="510947"/>
    <lineage>
        <taxon>Bacteria</taxon>
        <taxon>Pseudomonadati</taxon>
        <taxon>Bacteroidota</taxon>
        <taxon>Chitinophagia</taxon>
        <taxon>Chitinophagales</taxon>
        <taxon>Chitinophagaceae</taxon>
        <taxon>Lacibacter</taxon>
    </lineage>
</organism>
<dbReference type="SMART" id="SM00849">
    <property type="entry name" value="Lactamase_B"/>
    <property type="match status" value="1"/>
</dbReference>
<feature type="domain" description="Metallo-beta-lactamase" evidence="1">
    <location>
        <begin position="13"/>
        <end position="215"/>
    </location>
</feature>
<evidence type="ECO:0000259" key="1">
    <source>
        <dbReference type="SMART" id="SM00849"/>
    </source>
</evidence>
<dbReference type="Pfam" id="PF12706">
    <property type="entry name" value="Lactamase_B_2"/>
    <property type="match status" value="1"/>
</dbReference>
<accession>A0A562SDR9</accession>
<dbReference type="Proteomes" id="UP000316167">
    <property type="component" value="Unassembled WGS sequence"/>
</dbReference>
<dbReference type="PANTHER" id="PTHR47619:SF1">
    <property type="entry name" value="EXODEOXYRIBONUCLEASE WALJ"/>
    <property type="match status" value="1"/>
</dbReference>
<evidence type="ECO:0000313" key="3">
    <source>
        <dbReference type="Proteomes" id="UP000316167"/>
    </source>
</evidence>
<dbReference type="RefSeq" id="WP_144888174.1">
    <property type="nucleotide sequence ID" value="NZ_VLLE01000006.1"/>
</dbReference>
<dbReference type="EMBL" id="VLLE01000006">
    <property type="protein sequence ID" value="TWI79409.1"/>
    <property type="molecule type" value="Genomic_DNA"/>
</dbReference>
<dbReference type="SUPFAM" id="SSF56281">
    <property type="entry name" value="Metallo-hydrolase/oxidoreductase"/>
    <property type="match status" value="1"/>
</dbReference>
<comment type="caution">
    <text evidence="2">The sequence shown here is derived from an EMBL/GenBank/DDBJ whole genome shotgun (WGS) entry which is preliminary data.</text>
</comment>
<dbReference type="InterPro" id="IPR052533">
    <property type="entry name" value="WalJ/YycJ-like"/>
</dbReference>
<reference evidence="2 3" key="1">
    <citation type="journal article" date="2015" name="Stand. Genomic Sci.">
        <title>Genomic Encyclopedia of Bacterial and Archaeal Type Strains, Phase III: the genomes of soil and plant-associated and newly described type strains.</title>
        <authorList>
            <person name="Whitman W.B."/>
            <person name="Woyke T."/>
            <person name="Klenk H.P."/>
            <person name="Zhou Y."/>
            <person name="Lilburn T.G."/>
            <person name="Beck B.J."/>
            <person name="De Vos P."/>
            <person name="Vandamme P."/>
            <person name="Eisen J.A."/>
            <person name="Garrity G."/>
            <person name="Hugenholtz P."/>
            <person name="Kyrpides N.C."/>
        </authorList>
    </citation>
    <scope>NUCLEOTIDE SEQUENCE [LARGE SCALE GENOMIC DNA]</scope>
    <source>
        <strain evidence="2 3">CGMCC 1.7271</strain>
    </source>
</reference>
<dbReference type="OrthoDB" id="9781189at2"/>
<dbReference type="AlphaFoldDB" id="A0A562SDR9"/>
<dbReference type="Gene3D" id="3.60.15.10">
    <property type="entry name" value="Ribonuclease Z/Hydroxyacylglutathione hydrolase-like"/>
    <property type="match status" value="1"/>
</dbReference>
<evidence type="ECO:0000313" key="2">
    <source>
        <dbReference type="EMBL" id="TWI79409.1"/>
    </source>
</evidence>
<protein>
    <submittedName>
        <fullName evidence="2">Phosphoribosyl 1,2-cyclic phosphodiesterase</fullName>
    </submittedName>
</protein>
<name>A0A562SDR9_9BACT</name>
<sequence>MPVYFASLNSGSNANCYYVSNGVTAVLVDAGLSCRETEKRMQRLGLDMKQVKAIFISHEHSDHITGVEMLSKKHQLPVYVSEKTWNNTNLSVDVQLLKHFRKDEQVLLDGLQVKCFSKSHDAADPYSFMISSNGINVSVITDIGYACKQVLTHFQKSHAVFLESNYCETMLANGDYPYHLKRRISGDEGHLSNEQALDVFFNYRTPQLSHLILSHLSKNNNKPEVVDALFQPHAGTTKVIVASRYEESELFCIDGAPLSVPTATRKKQKPVKDQRQLSLF</sequence>
<proteinExistence type="predicted"/>
<dbReference type="InterPro" id="IPR001279">
    <property type="entry name" value="Metallo-B-lactamas"/>
</dbReference>
<gene>
    <name evidence="2" type="ORF">IQ13_3813</name>
</gene>
<dbReference type="InterPro" id="IPR036866">
    <property type="entry name" value="RibonucZ/Hydroxyglut_hydro"/>
</dbReference>